<keyword evidence="3" id="KW-0378">Hydrolase</keyword>
<dbReference type="SUPFAM" id="SSF54001">
    <property type="entry name" value="Cysteine proteinases"/>
    <property type="match status" value="1"/>
</dbReference>
<dbReference type="InterPro" id="IPR015410">
    <property type="entry name" value="DUF1985"/>
</dbReference>
<name>A0A2P5B7D4_PARAD</name>
<dbReference type="PANTHER" id="PTHR48449">
    <property type="entry name" value="DUF1985 DOMAIN-CONTAINING PROTEIN"/>
    <property type="match status" value="1"/>
</dbReference>
<dbReference type="PANTHER" id="PTHR48449:SF1">
    <property type="entry name" value="DUF1985 DOMAIN-CONTAINING PROTEIN"/>
    <property type="match status" value="1"/>
</dbReference>
<dbReference type="Gene3D" id="3.40.395.10">
    <property type="entry name" value="Adenoviral Proteinase, Chain A"/>
    <property type="match status" value="1"/>
</dbReference>
<gene>
    <name evidence="6" type="ORF">PanWU01x14_264950</name>
</gene>
<reference evidence="7" key="1">
    <citation type="submission" date="2016-06" db="EMBL/GenBank/DDBJ databases">
        <title>Parallel loss of symbiosis genes in relatives of nitrogen-fixing non-legume Parasponia.</title>
        <authorList>
            <person name="Van Velzen R."/>
            <person name="Holmer R."/>
            <person name="Bu F."/>
            <person name="Rutten L."/>
            <person name="Van Zeijl A."/>
            <person name="Liu W."/>
            <person name="Santuari L."/>
            <person name="Cao Q."/>
            <person name="Sharma T."/>
            <person name="Shen D."/>
            <person name="Roswanjaya Y."/>
            <person name="Wardhani T."/>
            <person name="Kalhor M.S."/>
            <person name="Jansen J."/>
            <person name="Van den Hoogen J."/>
            <person name="Gungor B."/>
            <person name="Hartog M."/>
            <person name="Hontelez J."/>
            <person name="Verver J."/>
            <person name="Yang W.-C."/>
            <person name="Schijlen E."/>
            <person name="Repin R."/>
            <person name="Schilthuizen M."/>
            <person name="Schranz E."/>
            <person name="Heidstra R."/>
            <person name="Miyata K."/>
            <person name="Fedorova E."/>
            <person name="Kohlen W."/>
            <person name="Bisseling T."/>
            <person name="Smit S."/>
            <person name="Geurts R."/>
        </authorList>
    </citation>
    <scope>NUCLEOTIDE SEQUENCE [LARGE SCALE GENOMIC DNA]</scope>
    <source>
        <strain evidence="7">cv. WU1-14</strain>
    </source>
</reference>
<dbReference type="Proteomes" id="UP000237105">
    <property type="component" value="Unassembled WGS sequence"/>
</dbReference>
<dbReference type="Pfam" id="PF09331">
    <property type="entry name" value="DUF1985"/>
    <property type="match status" value="1"/>
</dbReference>
<dbReference type="Pfam" id="PF02902">
    <property type="entry name" value="Peptidase_C48"/>
    <property type="match status" value="1"/>
</dbReference>
<feature type="coiled-coil region" evidence="4">
    <location>
        <begin position="255"/>
        <end position="282"/>
    </location>
</feature>
<evidence type="ECO:0000313" key="6">
    <source>
        <dbReference type="EMBL" id="PON44712.1"/>
    </source>
</evidence>
<feature type="domain" description="Ubiquitin-like protease family profile" evidence="5">
    <location>
        <begin position="115"/>
        <end position="439"/>
    </location>
</feature>
<dbReference type="EMBL" id="JXTB01000345">
    <property type="protein sequence ID" value="PON44712.1"/>
    <property type="molecule type" value="Genomic_DNA"/>
</dbReference>
<keyword evidence="2 6" id="KW-0645">Protease</keyword>
<dbReference type="InterPro" id="IPR038765">
    <property type="entry name" value="Papain-like_cys_pep_sf"/>
</dbReference>
<proteinExistence type="inferred from homology"/>
<dbReference type="GO" id="GO:0006508">
    <property type="term" value="P:proteolysis"/>
    <property type="evidence" value="ECO:0007669"/>
    <property type="project" value="UniProtKB-KW"/>
</dbReference>
<dbReference type="OrthoDB" id="1052800at2759"/>
<evidence type="ECO:0000313" key="7">
    <source>
        <dbReference type="Proteomes" id="UP000237105"/>
    </source>
</evidence>
<comment type="caution">
    <text evidence="6">The sequence shown here is derived from an EMBL/GenBank/DDBJ whole genome shotgun (WGS) entry which is preliminary data.</text>
</comment>
<comment type="similarity">
    <text evidence="1">Belongs to the peptidase C48 family.</text>
</comment>
<evidence type="ECO:0000259" key="5">
    <source>
        <dbReference type="PROSITE" id="PS50600"/>
    </source>
</evidence>
<organism evidence="6 7">
    <name type="scientific">Parasponia andersonii</name>
    <name type="common">Sponia andersonii</name>
    <dbReference type="NCBI Taxonomy" id="3476"/>
    <lineage>
        <taxon>Eukaryota</taxon>
        <taxon>Viridiplantae</taxon>
        <taxon>Streptophyta</taxon>
        <taxon>Embryophyta</taxon>
        <taxon>Tracheophyta</taxon>
        <taxon>Spermatophyta</taxon>
        <taxon>Magnoliopsida</taxon>
        <taxon>eudicotyledons</taxon>
        <taxon>Gunneridae</taxon>
        <taxon>Pentapetalae</taxon>
        <taxon>rosids</taxon>
        <taxon>fabids</taxon>
        <taxon>Rosales</taxon>
        <taxon>Cannabaceae</taxon>
        <taxon>Parasponia</taxon>
    </lineage>
</organism>
<evidence type="ECO:0000256" key="3">
    <source>
        <dbReference type="ARBA" id="ARBA00022801"/>
    </source>
</evidence>
<dbReference type="InterPro" id="IPR003653">
    <property type="entry name" value="Peptidase_C48_C"/>
</dbReference>
<sequence>MSPQKKVKSKNPAELQFFIRDNNLRFGLDEFALITTLNFGKDLDVVKYKSMSSNMRLRETYLNNDANVRFGELEAAFLNYEEKEDVWKLGLCYLVDGLLMAQESSTKILIDMLSFVENEEDFFNYPWGRRSYERTFPSLNKDVMHLRESYLQKMKKNKKAKEAKYTVYGFSIALQYWAYEVIPKLTGVFSDNLDIKFPRMLSWTSNKIPSMMDCIDVFKIKKLVTKALLNPWEAEKEFYEHIYYNPHHSLGSTGVDEEGIDVENEEENKKEAAEAKRAAEKAGIFDAPTNKVEEEPLDDVPQSHKFYLELKTDIAELKANQTELKANQEVDEVYYPLNIGSNHCVLVQKELPAHILMVYDSDQALYDDARVKEAMRPMMKMLPYFLLNVEGVTDRDDLDLTTTTKPRDFDVRRLPPNVVPQTTKSGDCSIFVVKHLECLLADIPLSNVVDDVMQHSR</sequence>
<evidence type="ECO:0000256" key="2">
    <source>
        <dbReference type="ARBA" id="ARBA00022670"/>
    </source>
</evidence>
<evidence type="ECO:0000256" key="4">
    <source>
        <dbReference type="SAM" id="Coils"/>
    </source>
</evidence>
<evidence type="ECO:0000256" key="1">
    <source>
        <dbReference type="ARBA" id="ARBA00005234"/>
    </source>
</evidence>
<dbReference type="PROSITE" id="PS50600">
    <property type="entry name" value="ULP_PROTEASE"/>
    <property type="match status" value="1"/>
</dbReference>
<accession>A0A2P5B7D4</accession>
<keyword evidence="4" id="KW-0175">Coiled coil</keyword>
<dbReference type="GO" id="GO:0008234">
    <property type="term" value="F:cysteine-type peptidase activity"/>
    <property type="evidence" value="ECO:0007669"/>
    <property type="project" value="InterPro"/>
</dbReference>
<dbReference type="AlphaFoldDB" id="A0A2P5B7D4"/>
<keyword evidence="7" id="KW-1185">Reference proteome</keyword>
<protein>
    <submittedName>
        <fullName evidence="6">Ulp1 protease family, C-terminal catalytic domain containing protein</fullName>
    </submittedName>
</protein>